<dbReference type="GO" id="GO:0015562">
    <property type="term" value="F:efflux transmembrane transporter activity"/>
    <property type="evidence" value="ECO:0007669"/>
    <property type="project" value="TreeGrafter"/>
</dbReference>
<evidence type="ECO:0000256" key="1">
    <source>
        <dbReference type="ARBA" id="ARBA00009477"/>
    </source>
</evidence>
<dbReference type="Pfam" id="PF25954">
    <property type="entry name" value="Beta-barrel_RND_2"/>
    <property type="match status" value="1"/>
</dbReference>
<dbReference type="Pfam" id="PF25917">
    <property type="entry name" value="BSH_RND"/>
    <property type="match status" value="1"/>
</dbReference>
<dbReference type="Gene3D" id="2.40.420.20">
    <property type="match status" value="1"/>
</dbReference>
<dbReference type="InterPro" id="IPR058792">
    <property type="entry name" value="Beta-barrel_RND_2"/>
</dbReference>
<dbReference type="Gene3D" id="2.40.30.170">
    <property type="match status" value="1"/>
</dbReference>
<dbReference type="Proteomes" id="UP000676169">
    <property type="component" value="Chromosome"/>
</dbReference>
<dbReference type="KEGG" id="lamb:KBB96_13905"/>
<dbReference type="PANTHER" id="PTHR30469">
    <property type="entry name" value="MULTIDRUG RESISTANCE PROTEIN MDTA"/>
    <property type="match status" value="1"/>
</dbReference>
<organism evidence="6 7">
    <name type="scientific">Luteolibacter ambystomatis</name>
    <dbReference type="NCBI Taxonomy" id="2824561"/>
    <lineage>
        <taxon>Bacteria</taxon>
        <taxon>Pseudomonadati</taxon>
        <taxon>Verrucomicrobiota</taxon>
        <taxon>Verrucomicrobiia</taxon>
        <taxon>Verrucomicrobiales</taxon>
        <taxon>Verrucomicrobiaceae</taxon>
        <taxon>Luteolibacter</taxon>
    </lineage>
</organism>
<reference evidence="6" key="1">
    <citation type="submission" date="2021-04" db="EMBL/GenBank/DDBJ databases">
        <title>Luteolibacter sp. 32A isolated from the skin of an Anderson's salamander (Ambystoma andersonii).</title>
        <authorList>
            <person name="Spergser J."/>
            <person name="Busse H.-J."/>
        </authorList>
    </citation>
    <scope>NUCLEOTIDE SEQUENCE</scope>
    <source>
        <strain evidence="6">32A</strain>
    </source>
</reference>
<feature type="domain" description="CusB-like beta-barrel" evidence="5">
    <location>
        <begin position="238"/>
        <end position="309"/>
    </location>
</feature>
<dbReference type="Gene3D" id="1.10.287.470">
    <property type="entry name" value="Helix hairpin bin"/>
    <property type="match status" value="1"/>
</dbReference>
<keyword evidence="2" id="KW-0472">Membrane</keyword>
<feature type="domain" description="Multidrug resistance protein MdtA-like alpha-helical hairpin" evidence="3">
    <location>
        <begin position="127"/>
        <end position="186"/>
    </location>
</feature>
<dbReference type="AlphaFoldDB" id="A0A975G7Y9"/>
<name>A0A975G7Y9_9BACT</name>
<dbReference type="EMBL" id="CP073100">
    <property type="protein sequence ID" value="QUE49960.1"/>
    <property type="molecule type" value="Genomic_DNA"/>
</dbReference>
<protein>
    <submittedName>
        <fullName evidence="6">Efflux RND transporter periplasmic adaptor subunit</fullName>
    </submittedName>
</protein>
<accession>A0A975G7Y9</accession>
<dbReference type="SUPFAM" id="SSF111369">
    <property type="entry name" value="HlyD-like secretion proteins"/>
    <property type="match status" value="1"/>
</dbReference>
<dbReference type="InterPro" id="IPR006143">
    <property type="entry name" value="RND_pump_MFP"/>
</dbReference>
<comment type="similarity">
    <text evidence="1">Belongs to the membrane fusion protein (MFP) (TC 8.A.1) family.</text>
</comment>
<dbReference type="InterPro" id="IPR058624">
    <property type="entry name" value="MdtA-like_HH"/>
</dbReference>
<dbReference type="Pfam" id="PF25876">
    <property type="entry name" value="HH_MFP_RND"/>
    <property type="match status" value="1"/>
</dbReference>
<evidence type="ECO:0000313" key="7">
    <source>
        <dbReference type="Proteomes" id="UP000676169"/>
    </source>
</evidence>
<feature type="transmembrane region" description="Helical" evidence="2">
    <location>
        <begin position="20"/>
        <end position="41"/>
    </location>
</feature>
<evidence type="ECO:0000259" key="5">
    <source>
        <dbReference type="Pfam" id="PF25954"/>
    </source>
</evidence>
<dbReference type="PANTHER" id="PTHR30469:SF37">
    <property type="entry name" value="RAGD PROTEIN"/>
    <property type="match status" value="1"/>
</dbReference>
<gene>
    <name evidence="6" type="ORF">KBB96_13905</name>
</gene>
<dbReference type="Gene3D" id="2.40.50.100">
    <property type="match status" value="1"/>
</dbReference>
<dbReference type="NCBIfam" id="TIGR01730">
    <property type="entry name" value="RND_mfp"/>
    <property type="match status" value="1"/>
</dbReference>
<evidence type="ECO:0000259" key="4">
    <source>
        <dbReference type="Pfam" id="PF25917"/>
    </source>
</evidence>
<feature type="domain" description="Multidrug resistance protein MdtA-like barrel-sandwich hybrid" evidence="4">
    <location>
        <begin position="87"/>
        <end position="222"/>
    </location>
</feature>
<keyword evidence="2" id="KW-0812">Transmembrane</keyword>
<proteinExistence type="inferred from homology"/>
<dbReference type="GO" id="GO:1990281">
    <property type="term" value="C:efflux pump complex"/>
    <property type="evidence" value="ECO:0007669"/>
    <property type="project" value="TreeGrafter"/>
</dbReference>
<keyword evidence="2" id="KW-1133">Transmembrane helix</keyword>
<evidence type="ECO:0000313" key="6">
    <source>
        <dbReference type="EMBL" id="QUE49960.1"/>
    </source>
</evidence>
<evidence type="ECO:0000256" key="2">
    <source>
        <dbReference type="SAM" id="Phobius"/>
    </source>
</evidence>
<dbReference type="InterPro" id="IPR058625">
    <property type="entry name" value="MdtA-like_BSH"/>
</dbReference>
<sequence length="394" mass="42620">MNAPETDHADEPPAPRRPVRLGLISLVLLALIVVGAVAGILPRLRQREETRQDTAELAETTVALISPQPGKKEDGLILPSEVTPMLQASIYARVNGYLKRWKVDIGARVKAGDVLAEIETPETDRALDQARAELGVAEVNLKLAQTTDLRWQGLLKVNAVPKQEADEKTAAVDVAKAALEAERANVHRLEELQGFQKVVAPFDGIITVRNVDIGDLINAGSGRELFHLAQTEKLRIYVRVPQTQAMGITVGQEAELLIPELPGEKFPAKVTTTSESISTTSRTLLTELQVENPKGLIRTGSYAQVRFASVSKTPLITVPSNTLIFRGEGLQLAAVDGEGIVHLKKIEIGRDFGERVEVLSGITATDRIIASPFDSLVDGMKVRVAENAIAAKAN</sequence>
<keyword evidence="7" id="KW-1185">Reference proteome</keyword>
<evidence type="ECO:0000259" key="3">
    <source>
        <dbReference type="Pfam" id="PF25876"/>
    </source>
</evidence>
<dbReference type="RefSeq" id="WP_211630049.1">
    <property type="nucleotide sequence ID" value="NZ_CP073100.1"/>
</dbReference>